<gene>
    <name evidence="1" type="ORF">GGD40_005696</name>
</gene>
<evidence type="ECO:0000313" key="2">
    <source>
        <dbReference type="Proteomes" id="UP000540929"/>
    </source>
</evidence>
<accession>A0A7Y9WS09</accession>
<name>A0A7Y9WS09_9BURK</name>
<protein>
    <submittedName>
        <fullName evidence="1">Uncharacterized protein</fullName>
    </submittedName>
</protein>
<evidence type="ECO:0000313" key="1">
    <source>
        <dbReference type="EMBL" id="NYH26125.1"/>
    </source>
</evidence>
<proteinExistence type="predicted"/>
<keyword evidence="2" id="KW-1185">Reference proteome</keyword>
<sequence length="104" mass="11029">MLVYDLIRVVTAILDRVEAKVGVARIGNDDSTTPVDAMPTMINESIPCAESRTCKSVPKNTLARCAVMTGSLACRSSSGESRSSTKSPNCLMPCPFLFKGLTSG</sequence>
<comment type="caution">
    <text evidence="1">The sequence shown here is derived from an EMBL/GenBank/DDBJ whole genome shotgun (WGS) entry which is preliminary data.</text>
</comment>
<dbReference type="EMBL" id="JACCAS010000002">
    <property type="protein sequence ID" value="NYH26125.1"/>
    <property type="molecule type" value="Genomic_DNA"/>
</dbReference>
<organism evidence="1 2">
    <name type="scientific">Paraburkholderia bryophila</name>
    <dbReference type="NCBI Taxonomy" id="420952"/>
    <lineage>
        <taxon>Bacteria</taxon>
        <taxon>Pseudomonadati</taxon>
        <taxon>Pseudomonadota</taxon>
        <taxon>Betaproteobacteria</taxon>
        <taxon>Burkholderiales</taxon>
        <taxon>Burkholderiaceae</taxon>
        <taxon>Paraburkholderia</taxon>
    </lineage>
</organism>
<dbReference type="Proteomes" id="UP000540929">
    <property type="component" value="Unassembled WGS sequence"/>
</dbReference>
<dbReference type="AlphaFoldDB" id="A0A7Y9WS09"/>
<reference evidence="1 2" key="1">
    <citation type="submission" date="2020-07" db="EMBL/GenBank/DDBJ databases">
        <title>Exploring microbial biodiversity for novel pathways involved in the catabolism of aromatic compounds derived from lignin.</title>
        <authorList>
            <person name="Elkins J."/>
        </authorList>
    </citation>
    <scope>NUCLEOTIDE SEQUENCE [LARGE SCALE GENOMIC DNA]</scope>
    <source>
        <strain evidence="1 2">H2C3C</strain>
    </source>
</reference>